<name>A0A4Q1KVT4_9FLAO</name>
<keyword evidence="2" id="KW-1185">Reference proteome</keyword>
<dbReference type="AlphaFoldDB" id="A0A4Q1KVT4"/>
<proteinExistence type="predicted"/>
<organism evidence="1 2">
    <name type="scientific">Flavobacterium piscinae</name>
    <dbReference type="NCBI Taxonomy" id="2506424"/>
    <lineage>
        <taxon>Bacteria</taxon>
        <taxon>Pseudomonadati</taxon>
        <taxon>Bacteroidota</taxon>
        <taxon>Flavobacteriia</taxon>
        <taxon>Flavobacteriales</taxon>
        <taxon>Flavobacteriaceae</taxon>
        <taxon>Flavobacterium</taxon>
    </lineage>
</organism>
<accession>A0A4Q1KVT4</accession>
<dbReference type="Proteomes" id="UP000289734">
    <property type="component" value="Unassembled WGS sequence"/>
</dbReference>
<comment type="caution">
    <text evidence="1">The sequence shown here is derived from an EMBL/GenBank/DDBJ whole genome shotgun (WGS) entry which is preliminary data.</text>
</comment>
<protein>
    <recommendedName>
        <fullName evidence="3">Lipoprotein</fullName>
    </recommendedName>
</protein>
<dbReference type="PROSITE" id="PS51257">
    <property type="entry name" value="PROKAR_LIPOPROTEIN"/>
    <property type="match status" value="1"/>
</dbReference>
<dbReference type="OrthoDB" id="1443728at2"/>
<gene>
    <name evidence="1" type="ORF">EQG68_04105</name>
</gene>
<dbReference type="RefSeq" id="WP_129463510.1">
    <property type="nucleotide sequence ID" value="NZ_SBKQ01000003.1"/>
</dbReference>
<dbReference type="EMBL" id="SBKQ01000003">
    <property type="protein sequence ID" value="RXR34227.1"/>
    <property type="molecule type" value="Genomic_DNA"/>
</dbReference>
<sequence length="195" mass="22774">MKIRFLFICIAALFLFSCEEDNEKRLIQQQKEVAKKEEIFKKIDKAWRFRAMNLETSSQNLVKDWAEWRLFLTELQQKPTSSIGAFQKKSKNLTQKADALLNSIPQSLSSPEFKSRFTVLLNNFRSLELYIHLDAIPEKKVIDLISDINLQLASIELQINELIRKQLIPMEQGEADMIRMLDTSRAVRETPKNLD</sequence>
<evidence type="ECO:0000313" key="2">
    <source>
        <dbReference type="Proteomes" id="UP000289734"/>
    </source>
</evidence>
<reference evidence="2" key="1">
    <citation type="submission" date="2019-01" db="EMBL/GenBank/DDBJ databases">
        <title>Cytophagaceae bacterium strain CAR-16.</title>
        <authorList>
            <person name="Chen W.-M."/>
        </authorList>
    </citation>
    <scope>NUCLEOTIDE SEQUENCE [LARGE SCALE GENOMIC DNA]</scope>
    <source>
        <strain evidence="2">ICH-30</strain>
    </source>
</reference>
<evidence type="ECO:0000313" key="1">
    <source>
        <dbReference type="EMBL" id="RXR34227.1"/>
    </source>
</evidence>
<evidence type="ECO:0008006" key="3">
    <source>
        <dbReference type="Google" id="ProtNLM"/>
    </source>
</evidence>